<gene>
    <name evidence="2" type="ORF">F2Q69_00017906</name>
</gene>
<organism evidence="2 3">
    <name type="scientific">Brassica cretica</name>
    <name type="common">Mustard</name>
    <dbReference type="NCBI Taxonomy" id="69181"/>
    <lineage>
        <taxon>Eukaryota</taxon>
        <taxon>Viridiplantae</taxon>
        <taxon>Streptophyta</taxon>
        <taxon>Embryophyta</taxon>
        <taxon>Tracheophyta</taxon>
        <taxon>Spermatophyta</taxon>
        <taxon>Magnoliopsida</taxon>
        <taxon>eudicotyledons</taxon>
        <taxon>Gunneridae</taxon>
        <taxon>Pentapetalae</taxon>
        <taxon>rosids</taxon>
        <taxon>malvids</taxon>
        <taxon>Brassicales</taxon>
        <taxon>Brassicaceae</taxon>
        <taxon>Brassiceae</taxon>
        <taxon>Brassica</taxon>
    </lineage>
</organism>
<feature type="region of interest" description="Disordered" evidence="1">
    <location>
        <begin position="1"/>
        <end position="22"/>
    </location>
</feature>
<sequence>MASPPTCLCLPPQKNDQNPSQSTTLSVITASCPLVLVFSDVRRLYQSSRRLLLRRAMSSVWRSASAGGDAKIWFSGGTAKSTTVCADEDHRRFSLELQN</sequence>
<evidence type="ECO:0000313" key="2">
    <source>
        <dbReference type="EMBL" id="KAF3554399.1"/>
    </source>
</evidence>
<accession>A0A8S9QVI5</accession>
<dbReference type="Proteomes" id="UP000712600">
    <property type="component" value="Unassembled WGS sequence"/>
</dbReference>
<comment type="caution">
    <text evidence="2">The sequence shown here is derived from an EMBL/GenBank/DDBJ whole genome shotgun (WGS) entry which is preliminary data.</text>
</comment>
<reference evidence="2" key="1">
    <citation type="submission" date="2019-12" db="EMBL/GenBank/DDBJ databases">
        <title>Genome sequencing and annotation of Brassica cretica.</title>
        <authorList>
            <person name="Studholme D.J."/>
            <person name="Sarris P."/>
        </authorList>
    </citation>
    <scope>NUCLEOTIDE SEQUENCE</scope>
    <source>
        <strain evidence="2">PFS-109/04</strain>
        <tissue evidence="2">Leaf</tissue>
    </source>
</reference>
<dbReference type="AlphaFoldDB" id="A0A8S9QVI5"/>
<proteinExistence type="predicted"/>
<evidence type="ECO:0000313" key="3">
    <source>
        <dbReference type="Proteomes" id="UP000712600"/>
    </source>
</evidence>
<dbReference type="EMBL" id="QGKX02000996">
    <property type="protein sequence ID" value="KAF3554399.1"/>
    <property type="molecule type" value="Genomic_DNA"/>
</dbReference>
<evidence type="ECO:0000256" key="1">
    <source>
        <dbReference type="SAM" id="MobiDB-lite"/>
    </source>
</evidence>
<name>A0A8S9QVI5_BRACR</name>
<protein>
    <submittedName>
        <fullName evidence="2">Uncharacterized protein</fullName>
    </submittedName>
</protein>